<dbReference type="InterPro" id="IPR013087">
    <property type="entry name" value="Znf_C2H2_type"/>
</dbReference>
<accession>A0A3P7LLP0</accession>
<evidence type="ECO:0000259" key="2">
    <source>
        <dbReference type="PROSITE" id="PS00028"/>
    </source>
</evidence>
<gene>
    <name evidence="3" type="ORF">DILT_LOCUS7644</name>
</gene>
<keyword evidence="4" id="KW-1185">Reference proteome</keyword>
<evidence type="ECO:0000313" key="3">
    <source>
        <dbReference type="EMBL" id="VDN11813.1"/>
    </source>
</evidence>
<dbReference type="Proteomes" id="UP000281553">
    <property type="component" value="Unassembled WGS sequence"/>
</dbReference>
<organism evidence="3 4">
    <name type="scientific">Dibothriocephalus latus</name>
    <name type="common">Fish tapeworm</name>
    <name type="synonym">Diphyllobothrium latum</name>
    <dbReference type="NCBI Taxonomy" id="60516"/>
    <lineage>
        <taxon>Eukaryota</taxon>
        <taxon>Metazoa</taxon>
        <taxon>Spiralia</taxon>
        <taxon>Lophotrochozoa</taxon>
        <taxon>Platyhelminthes</taxon>
        <taxon>Cestoda</taxon>
        <taxon>Eucestoda</taxon>
        <taxon>Diphyllobothriidea</taxon>
        <taxon>Diphyllobothriidae</taxon>
        <taxon>Dibothriocephalus</taxon>
    </lineage>
</organism>
<dbReference type="PROSITE" id="PS00028">
    <property type="entry name" value="ZINC_FINGER_C2H2_1"/>
    <property type="match status" value="1"/>
</dbReference>
<evidence type="ECO:0000256" key="1">
    <source>
        <dbReference type="SAM" id="MobiDB-lite"/>
    </source>
</evidence>
<protein>
    <recommendedName>
        <fullName evidence="2">C2H2-type domain-containing protein</fullName>
    </recommendedName>
</protein>
<evidence type="ECO:0000313" key="4">
    <source>
        <dbReference type="Proteomes" id="UP000281553"/>
    </source>
</evidence>
<reference evidence="3 4" key="1">
    <citation type="submission" date="2018-11" db="EMBL/GenBank/DDBJ databases">
        <authorList>
            <consortium name="Pathogen Informatics"/>
        </authorList>
    </citation>
    <scope>NUCLEOTIDE SEQUENCE [LARGE SCALE GENOMIC DNA]</scope>
</reference>
<sequence length="453" mass="50878">MSEGAGVNKSRITFRAENMRSLREQQHIRYGPGTNNSALLDEPTILLNRSEKTMQTTLDTVDMNSSSVVKTTLRLNVEHSMSEELMASFEDMLVEYIANWDAINMTEEEIRQRASQLPLDSSLQQSILNVLRELAPGDRSVSLARSLSVSQFSYTQARKSLVDGPQFTEKEVIALSREHKVARDASTAQAVRNLLHSKHRLQVVGALQHLQQIRDRMHTDRSREILQLDHARLIARPHVISRDFGIYQSYTCYLCRNVFSSIEFLQAHLLSLKHHRLCLSKERRQVVKWAMEEPKVPATVMNTTSAEEGQEGTGTETPSILPDPSNEAEKGTENEATGSKNNSVFELINKARNLKDVAENPNNTFAAVGVPSDASDDIINPMKNVVFAELFDEAQRIRLLKSKNAIVLDYGTCLFCGTKVDLSPLVEVHRCTQETTEVIGSPEFFTPELSPVK</sequence>
<dbReference type="OrthoDB" id="6267360at2759"/>
<name>A0A3P7LLP0_DIBLA</name>
<feature type="domain" description="C2H2-type" evidence="2">
    <location>
        <begin position="252"/>
        <end position="274"/>
    </location>
</feature>
<proteinExistence type="predicted"/>
<dbReference type="EMBL" id="UYRU01052325">
    <property type="protein sequence ID" value="VDN11813.1"/>
    <property type="molecule type" value="Genomic_DNA"/>
</dbReference>
<dbReference type="AlphaFoldDB" id="A0A3P7LLP0"/>
<feature type="compositionally biased region" description="Low complexity" evidence="1">
    <location>
        <begin position="303"/>
        <end position="317"/>
    </location>
</feature>
<feature type="region of interest" description="Disordered" evidence="1">
    <location>
        <begin position="301"/>
        <end position="342"/>
    </location>
</feature>